<feature type="domain" description="OmpA-like" evidence="6">
    <location>
        <begin position="1"/>
        <end position="86"/>
    </location>
</feature>
<keyword evidence="8" id="KW-1185">Reference proteome</keyword>
<feature type="compositionally biased region" description="Low complexity" evidence="5">
    <location>
        <begin position="131"/>
        <end position="163"/>
    </location>
</feature>
<evidence type="ECO:0000313" key="7">
    <source>
        <dbReference type="EMBL" id="UOQ75067.1"/>
    </source>
</evidence>
<dbReference type="InterPro" id="IPR006664">
    <property type="entry name" value="OMP_bac"/>
</dbReference>
<dbReference type="PANTHER" id="PTHR30329:SF21">
    <property type="entry name" value="LIPOPROTEIN YIAD-RELATED"/>
    <property type="match status" value="1"/>
</dbReference>
<dbReference type="InterPro" id="IPR006665">
    <property type="entry name" value="OmpA-like"/>
</dbReference>
<evidence type="ECO:0000313" key="8">
    <source>
        <dbReference type="Proteomes" id="UP000831796"/>
    </source>
</evidence>
<dbReference type="RefSeq" id="WP_244678402.1">
    <property type="nucleotide sequence ID" value="NZ_CP095046.1"/>
</dbReference>
<dbReference type="KEGG" id="hcu:MUN79_27465"/>
<dbReference type="InterPro" id="IPR036737">
    <property type="entry name" value="OmpA-like_sf"/>
</dbReference>
<evidence type="ECO:0000256" key="1">
    <source>
        <dbReference type="ARBA" id="ARBA00004442"/>
    </source>
</evidence>
<dbReference type="GO" id="GO:0009279">
    <property type="term" value="C:cell outer membrane"/>
    <property type="evidence" value="ECO:0007669"/>
    <property type="project" value="UniProtKB-SubCell"/>
</dbReference>
<evidence type="ECO:0000259" key="6">
    <source>
        <dbReference type="PROSITE" id="PS51123"/>
    </source>
</evidence>
<reference evidence="7" key="1">
    <citation type="submission" date="2022-04" db="EMBL/GenBank/DDBJ databases">
        <title>Hymenobacter sp. isolated from the air.</title>
        <authorList>
            <person name="Won M."/>
            <person name="Lee C.-M."/>
            <person name="Woen H.-Y."/>
            <person name="Kwon S.-W."/>
        </authorList>
    </citation>
    <scope>NUCLEOTIDE SEQUENCE</scope>
    <source>
        <strain evidence="7">5116S-3</strain>
    </source>
</reference>
<evidence type="ECO:0000256" key="3">
    <source>
        <dbReference type="ARBA" id="ARBA00023237"/>
    </source>
</evidence>
<dbReference type="PANTHER" id="PTHR30329">
    <property type="entry name" value="STATOR ELEMENT OF FLAGELLAR MOTOR COMPLEX"/>
    <property type="match status" value="1"/>
</dbReference>
<feature type="compositionally biased region" description="Basic residues" evidence="5">
    <location>
        <begin position="113"/>
        <end position="130"/>
    </location>
</feature>
<feature type="compositionally biased region" description="Low complexity" evidence="5">
    <location>
        <begin position="102"/>
        <end position="112"/>
    </location>
</feature>
<dbReference type="Pfam" id="PF00691">
    <property type="entry name" value="OmpA"/>
    <property type="match status" value="1"/>
</dbReference>
<sequence>MPILSQYPDYSLSIAGHTDNKGAAALNLALSRERAAAAKRYLVQHGVAENRIEMRGYGARHPLVSNATEAGRARNRRVEFDLFVSSSPNSAQLKYGSEPTKADVPAKPVKANPARKKPAANRLGRTRKSAPKAGPRKAAGPVAPAKKAAAPKAPVRRATPPRG</sequence>
<dbReference type="CDD" id="cd07185">
    <property type="entry name" value="OmpA_C-like"/>
    <property type="match status" value="1"/>
</dbReference>
<gene>
    <name evidence="7" type="ORF">MUN79_27465</name>
</gene>
<evidence type="ECO:0000256" key="5">
    <source>
        <dbReference type="SAM" id="MobiDB-lite"/>
    </source>
</evidence>
<dbReference type="PRINTS" id="PR01023">
    <property type="entry name" value="NAFLGMOTY"/>
</dbReference>
<feature type="region of interest" description="Disordered" evidence="5">
    <location>
        <begin position="89"/>
        <end position="163"/>
    </location>
</feature>
<evidence type="ECO:0000256" key="2">
    <source>
        <dbReference type="ARBA" id="ARBA00023136"/>
    </source>
</evidence>
<dbReference type="InterPro" id="IPR050330">
    <property type="entry name" value="Bact_OuterMem_StrucFunc"/>
</dbReference>
<keyword evidence="2 4" id="KW-0472">Membrane</keyword>
<organism evidence="7 8">
    <name type="scientific">Hymenobacter cellulosilyticus</name>
    <dbReference type="NCBI Taxonomy" id="2932248"/>
    <lineage>
        <taxon>Bacteria</taxon>
        <taxon>Pseudomonadati</taxon>
        <taxon>Bacteroidota</taxon>
        <taxon>Cytophagia</taxon>
        <taxon>Cytophagales</taxon>
        <taxon>Hymenobacteraceae</taxon>
        <taxon>Hymenobacter</taxon>
    </lineage>
</organism>
<accession>A0A8T9QC26</accession>
<dbReference type="SUPFAM" id="SSF103088">
    <property type="entry name" value="OmpA-like"/>
    <property type="match status" value="1"/>
</dbReference>
<dbReference type="Gene3D" id="3.30.1330.60">
    <property type="entry name" value="OmpA-like domain"/>
    <property type="match status" value="1"/>
</dbReference>
<dbReference type="EMBL" id="CP095046">
    <property type="protein sequence ID" value="UOQ75067.1"/>
    <property type="molecule type" value="Genomic_DNA"/>
</dbReference>
<dbReference type="AlphaFoldDB" id="A0A8T9QC26"/>
<evidence type="ECO:0000256" key="4">
    <source>
        <dbReference type="PROSITE-ProRule" id="PRU00473"/>
    </source>
</evidence>
<dbReference type="PROSITE" id="PS51123">
    <property type="entry name" value="OMPA_2"/>
    <property type="match status" value="1"/>
</dbReference>
<comment type="subcellular location">
    <subcellularLocation>
        <location evidence="1">Cell outer membrane</location>
    </subcellularLocation>
</comment>
<protein>
    <submittedName>
        <fullName evidence="7">OmpA family protein</fullName>
    </submittedName>
</protein>
<name>A0A8T9QC26_9BACT</name>
<dbReference type="Proteomes" id="UP000831796">
    <property type="component" value="Chromosome"/>
</dbReference>
<keyword evidence="3" id="KW-0998">Cell outer membrane</keyword>
<dbReference type="PRINTS" id="PR01021">
    <property type="entry name" value="OMPADOMAIN"/>
</dbReference>
<proteinExistence type="predicted"/>